<evidence type="ECO:0000313" key="8">
    <source>
        <dbReference type="Proteomes" id="UP001174936"/>
    </source>
</evidence>
<feature type="signal peptide" evidence="3">
    <location>
        <begin position="1"/>
        <end position="22"/>
    </location>
</feature>
<evidence type="ECO:0000256" key="3">
    <source>
        <dbReference type="RuleBase" id="RU361235"/>
    </source>
</evidence>
<dbReference type="InterPro" id="IPR019826">
    <property type="entry name" value="Carboxylesterase_B_AS"/>
</dbReference>
<organism evidence="7 8">
    <name type="scientific">Cercophora newfieldiana</name>
    <dbReference type="NCBI Taxonomy" id="92897"/>
    <lineage>
        <taxon>Eukaryota</taxon>
        <taxon>Fungi</taxon>
        <taxon>Dikarya</taxon>
        <taxon>Ascomycota</taxon>
        <taxon>Pezizomycotina</taxon>
        <taxon>Sordariomycetes</taxon>
        <taxon>Sordariomycetidae</taxon>
        <taxon>Sordariales</taxon>
        <taxon>Lasiosphaeriaceae</taxon>
        <taxon>Cercophora</taxon>
    </lineage>
</organism>
<feature type="chain" id="PRO_5041490223" description="Carboxylic ester hydrolase" evidence="3">
    <location>
        <begin position="23"/>
        <end position="656"/>
    </location>
</feature>
<dbReference type="Proteomes" id="UP001174936">
    <property type="component" value="Unassembled WGS sequence"/>
</dbReference>
<feature type="domain" description="Carboxylesterase type B" evidence="6">
    <location>
        <begin position="112"/>
        <end position="600"/>
    </location>
</feature>
<evidence type="ECO:0000256" key="2">
    <source>
        <dbReference type="ARBA" id="ARBA00022801"/>
    </source>
</evidence>
<evidence type="ECO:0000256" key="5">
    <source>
        <dbReference type="SAM" id="MobiDB-lite"/>
    </source>
</evidence>
<keyword evidence="3" id="KW-0732">Signal</keyword>
<proteinExistence type="inferred from homology"/>
<comment type="caution">
    <text evidence="7">The sequence shown here is derived from an EMBL/GenBank/DDBJ whole genome shotgun (WGS) entry which is preliminary data.</text>
</comment>
<dbReference type="InterPro" id="IPR029058">
    <property type="entry name" value="AB_hydrolase_fold"/>
</dbReference>
<dbReference type="AlphaFoldDB" id="A0AA39XV29"/>
<dbReference type="GO" id="GO:0016787">
    <property type="term" value="F:hydrolase activity"/>
    <property type="evidence" value="ECO:0007669"/>
    <property type="project" value="UniProtKB-KW"/>
</dbReference>
<gene>
    <name evidence="7" type="ORF">B0T16DRAFT_395571</name>
</gene>
<keyword evidence="4" id="KW-0175">Coiled coil</keyword>
<dbReference type="FunFam" id="3.40.50.1820:FF:000266">
    <property type="entry name" value="Carboxylic ester hydrolase"/>
    <property type="match status" value="1"/>
</dbReference>
<dbReference type="InterPro" id="IPR002018">
    <property type="entry name" value="CarbesteraseB"/>
</dbReference>
<evidence type="ECO:0000256" key="4">
    <source>
        <dbReference type="SAM" id="Coils"/>
    </source>
</evidence>
<accession>A0AA39XV29</accession>
<dbReference type="EMBL" id="JAULSV010000007">
    <property type="protein sequence ID" value="KAK0639942.1"/>
    <property type="molecule type" value="Genomic_DNA"/>
</dbReference>
<protein>
    <recommendedName>
        <fullName evidence="3">Carboxylic ester hydrolase</fullName>
        <ecNumber evidence="3">3.1.1.-</ecNumber>
    </recommendedName>
</protein>
<name>A0AA39XV29_9PEZI</name>
<dbReference type="PROSITE" id="PS00122">
    <property type="entry name" value="CARBOXYLESTERASE_B_1"/>
    <property type="match status" value="1"/>
</dbReference>
<feature type="coiled-coil region" evidence="4">
    <location>
        <begin position="57"/>
        <end position="84"/>
    </location>
</feature>
<dbReference type="Gene3D" id="3.40.50.1820">
    <property type="entry name" value="alpha/beta hydrolase"/>
    <property type="match status" value="1"/>
</dbReference>
<dbReference type="SUPFAM" id="SSF53474">
    <property type="entry name" value="alpha/beta-Hydrolases"/>
    <property type="match status" value="1"/>
</dbReference>
<evidence type="ECO:0000256" key="1">
    <source>
        <dbReference type="ARBA" id="ARBA00005964"/>
    </source>
</evidence>
<feature type="region of interest" description="Disordered" evidence="5">
    <location>
        <begin position="448"/>
        <end position="470"/>
    </location>
</feature>
<keyword evidence="2 3" id="KW-0378">Hydrolase</keyword>
<reference evidence="7" key="1">
    <citation type="submission" date="2023-06" db="EMBL/GenBank/DDBJ databases">
        <title>Genome-scale phylogeny and comparative genomics of the fungal order Sordariales.</title>
        <authorList>
            <consortium name="Lawrence Berkeley National Laboratory"/>
            <person name="Hensen N."/>
            <person name="Bonometti L."/>
            <person name="Westerberg I."/>
            <person name="Brannstrom I.O."/>
            <person name="Guillou S."/>
            <person name="Cros-Aarteil S."/>
            <person name="Calhoun S."/>
            <person name="Haridas S."/>
            <person name="Kuo A."/>
            <person name="Mondo S."/>
            <person name="Pangilinan J."/>
            <person name="Riley R."/>
            <person name="Labutti K."/>
            <person name="Andreopoulos B."/>
            <person name="Lipzen A."/>
            <person name="Chen C."/>
            <person name="Yanf M."/>
            <person name="Daum C."/>
            <person name="Ng V."/>
            <person name="Clum A."/>
            <person name="Steindorff A."/>
            <person name="Ohm R."/>
            <person name="Martin F."/>
            <person name="Silar P."/>
            <person name="Natvig D."/>
            <person name="Lalanne C."/>
            <person name="Gautier V."/>
            <person name="Ament-Velasquez S.L."/>
            <person name="Kruys A."/>
            <person name="Hutchinson M.I."/>
            <person name="Powell A.J."/>
            <person name="Barry K."/>
            <person name="Miller A.N."/>
            <person name="Grigoriev I.V."/>
            <person name="Debuchy R."/>
            <person name="Gladieux P."/>
            <person name="Thoren M.H."/>
            <person name="Johannesson H."/>
        </authorList>
    </citation>
    <scope>NUCLEOTIDE SEQUENCE</scope>
    <source>
        <strain evidence="7">SMH2532-1</strain>
    </source>
</reference>
<keyword evidence="8" id="KW-1185">Reference proteome</keyword>
<dbReference type="InterPro" id="IPR050309">
    <property type="entry name" value="Type-B_Carboxylest/Lipase"/>
</dbReference>
<dbReference type="Pfam" id="PF00135">
    <property type="entry name" value="COesterase"/>
    <property type="match status" value="1"/>
</dbReference>
<evidence type="ECO:0000259" key="6">
    <source>
        <dbReference type="Pfam" id="PF00135"/>
    </source>
</evidence>
<dbReference type="PROSITE" id="PS00941">
    <property type="entry name" value="CARBOXYLESTERASE_B_2"/>
    <property type="match status" value="1"/>
</dbReference>
<dbReference type="EC" id="3.1.1.-" evidence="3"/>
<dbReference type="PANTHER" id="PTHR11559">
    <property type="entry name" value="CARBOXYLESTERASE"/>
    <property type="match status" value="1"/>
</dbReference>
<dbReference type="InterPro" id="IPR019819">
    <property type="entry name" value="Carboxylesterase_B_CS"/>
</dbReference>
<comment type="similarity">
    <text evidence="1 3">Belongs to the type-B carboxylesterase/lipase family.</text>
</comment>
<sequence>MAGFKWISAQIAAGLLLTGALAAPAPQVSDVASAAPGITPSSTPVVPVVVEEEAAELDFAAQFVEELIANATEAEEEYLESTKKRSLLGSLLCKQDDDLLVNLGYAKYQGYSDSGAGLNYWKGIRYAAAPTGSLRWKPPKTPPVESGLPVHLANSFGPTCPQAYPAVPGVPYIPGDEDCLFLNVYAPAGARGLPVLVWIHGGGYGFGDGRQDMAEIINANNKGFIVVSIQYRLGAFGFLSSGEVRDKGVVNAGLLDQAFALAWIKLHICKFGGDPLSVTISGESAGASSVMYHGLAVNGGLGSLLFDKSIAASPYLPFQYRFDATVPTSKYYAFSTAAGCPSTGDVLACLRGKDTTTLQQANFAVTQAATYGYWAFYPVTDNVYITSLPSTQLSAGRVNGKKLLVGANANEGPLFVPPVIATEADVTWWLTQEFPNLSPAQLTSILAANPNSAPTDPSAPRFETSGTSGPNALSVSGGANGQQQRANNIHAEATFVCPAYWMADAYTSSTKSAFYYQWSVPFAWHGSDVAAYFGPATENLGSDITLAFRRIWGNFVTTGNPSIPNTVANGASAPSPSAANPASAWPVWSESAPKLVNLNQTGGVPYEFTTQWGVPVTQFRAPGTQNAISVADATAWEGGRGSRCDFYLGLAPSIPA</sequence>
<evidence type="ECO:0000313" key="7">
    <source>
        <dbReference type="EMBL" id="KAK0639942.1"/>
    </source>
</evidence>